<dbReference type="EC" id="4.2.1.46" evidence="4 7"/>
<dbReference type="Pfam" id="PF16363">
    <property type="entry name" value="GDP_Man_Dehyd"/>
    <property type="match status" value="1"/>
</dbReference>
<keyword evidence="6 7" id="KW-0456">Lyase</keyword>
<comment type="cofactor">
    <cofactor evidence="2 7">
        <name>NAD(+)</name>
        <dbReference type="ChEBI" id="CHEBI:57540"/>
    </cofactor>
</comment>
<dbReference type="GO" id="GO:0008460">
    <property type="term" value="F:dTDP-glucose 4,6-dehydratase activity"/>
    <property type="evidence" value="ECO:0007669"/>
    <property type="project" value="UniProtKB-EC"/>
</dbReference>
<comment type="catalytic activity">
    <reaction evidence="1 7">
        <text>dTDP-alpha-D-glucose = dTDP-4-dehydro-6-deoxy-alpha-D-glucose + H2O</text>
        <dbReference type="Rhea" id="RHEA:17221"/>
        <dbReference type="ChEBI" id="CHEBI:15377"/>
        <dbReference type="ChEBI" id="CHEBI:57477"/>
        <dbReference type="ChEBI" id="CHEBI:57649"/>
        <dbReference type="EC" id="4.2.1.46"/>
    </reaction>
</comment>
<comment type="similarity">
    <text evidence="3 7">Belongs to the NAD(P)-dependent epimerase/dehydratase family. dTDP-glucose dehydratase subfamily.</text>
</comment>
<dbReference type="NCBIfam" id="TIGR01181">
    <property type="entry name" value="dTDP_gluc_dehyt"/>
    <property type="match status" value="1"/>
</dbReference>
<evidence type="ECO:0000313" key="9">
    <source>
        <dbReference type="EMBL" id="ADK85650.1"/>
    </source>
</evidence>
<keyword evidence="5" id="KW-0520">NAD</keyword>
<dbReference type="KEGG" id="dbr:Deba_2288"/>
<gene>
    <name evidence="9" type="ordered locus">Deba_2288</name>
</gene>
<evidence type="ECO:0000256" key="2">
    <source>
        <dbReference type="ARBA" id="ARBA00001911"/>
    </source>
</evidence>
<name>E1QJA7_DESB2</name>
<dbReference type="SUPFAM" id="SSF51735">
    <property type="entry name" value="NAD(P)-binding Rossmann-fold domains"/>
    <property type="match status" value="1"/>
</dbReference>
<sequence length="350" mass="38841">MSIIVTGGAGFIGSALVSLLVDQGEEKVVCLDKLTYAANPASLDQVADKPNFVFERADICAADEVARIFTQHKPTAIMHLAAESHVDRSIDAPGQFIQTNIVGTYTLLTQALAYFETLPAAERERFRFLHVSTDEVYGSLGESGLFTEDMAYRPNSPYAASKASSDLLARAWRETFGLPTLITNCSNNYGPRQFPEKLIPLMIIKGLAGQPMPVYGSGQNVRDWLHVEDHAEALALVLRNGRPGQTYNIGGDSERANIEVVRAICAELDRALPDSPHRPHASLIQSVADRPGHDLRYAMDFSKLNRELGWRPRRTFEQGLAQTVRWYLDNSQWWRPILDGAYGGQRLGLR</sequence>
<dbReference type="GO" id="GO:0009225">
    <property type="term" value="P:nucleotide-sugar metabolic process"/>
    <property type="evidence" value="ECO:0007669"/>
    <property type="project" value="InterPro"/>
</dbReference>
<accession>E1QJA7</accession>
<evidence type="ECO:0000256" key="1">
    <source>
        <dbReference type="ARBA" id="ARBA00001539"/>
    </source>
</evidence>
<proteinExistence type="inferred from homology"/>
<dbReference type="AlphaFoldDB" id="E1QJA7"/>
<dbReference type="InterPro" id="IPR016040">
    <property type="entry name" value="NAD(P)-bd_dom"/>
</dbReference>
<dbReference type="InterPro" id="IPR005888">
    <property type="entry name" value="dTDP_Gluc_deHydtase"/>
</dbReference>
<evidence type="ECO:0000256" key="4">
    <source>
        <dbReference type="ARBA" id="ARBA00011990"/>
    </source>
</evidence>
<evidence type="ECO:0000313" key="10">
    <source>
        <dbReference type="Proteomes" id="UP000009047"/>
    </source>
</evidence>
<keyword evidence="10" id="KW-1185">Reference proteome</keyword>
<dbReference type="Proteomes" id="UP000009047">
    <property type="component" value="Chromosome"/>
</dbReference>
<dbReference type="RefSeq" id="WP_013259089.1">
    <property type="nucleotide sequence ID" value="NC_014365.1"/>
</dbReference>
<dbReference type="PANTHER" id="PTHR43000">
    <property type="entry name" value="DTDP-D-GLUCOSE 4,6-DEHYDRATASE-RELATED"/>
    <property type="match status" value="1"/>
</dbReference>
<evidence type="ECO:0000256" key="5">
    <source>
        <dbReference type="ARBA" id="ARBA00023027"/>
    </source>
</evidence>
<dbReference type="STRING" id="644282.Deba_2288"/>
<evidence type="ECO:0000256" key="7">
    <source>
        <dbReference type="RuleBase" id="RU004473"/>
    </source>
</evidence>
<dbReference type="Gene3D" id="3.90.25.10">
    <property type="entry name" value="UDP-galactose 4-epimerase, domain 1"/>
    <property type="match status" value="1"/>
</dbReference>
<feature type="domain" description="NAD(P)-binding" evidence="8">
    <location>
        <begin position="4"/>
        <end position="322"/>
    </location>
</feature>
<dbReference type="CDD" id="cd05246">
    <property type="entry name" value="dTDP_GD_SDR_e"/>
    <property type="match status" value="1"/>
</dbReference>
<dbReference type="eggNOG" id="COG1088">
    <property type="taxonomic scope" value="Bacteria"/>
</dbReference>
<dbReference type="Gene3D" id="3.40.50.720">
    <property type="entry name" value="NAD(P)-binding Rossmann-like Domain"/>
    <property type="match status" value="1"/>
</dbReference>
<evidence type="ECO:0000256" key="3">
    <source>
        <dbReference type="ARBA" id="ARBA00008178"/>
    </source>
</evidence>
<protein>
    <recommendedName>
        <fullName evidence="4 7">dTDP-glucose 4,6-dehydratase</fullName>
        <ecNumber evidence="4 7">4.2.1.46</ecNumber>
    </recommendedName>
</protein>
<dbReference type="InterPro" id="IPR036291">
    <property type="entry name" value="NAD(P)-bd_dom_sf"/>
</dbReference>
<dbReference type="HOGENOM" id="CLU_007383_1_14_7"/>
<evidence type="ECO:0000259" key="8">
    <source>
        <dbReference type="Pfam" id="PF16363"/>
    </source>
</evidence>
<evidence type="ECO:0000256" key="6">
    <source>
        <dbReference type="ARBA" id="ARBA00023239"/>
    </source>
</evidence>
<reference evidence="9 10" key="1">
    <citation type="journal article" date="2010" name="Stand. Genomic Sci.">
        <title>Complete genome sequence of Desulfarculus baarsii type strain (2st14).</title>
        <authorList>
            <person name="Sun H."/>
            <person name="Spring S."/>
            <person name="Lapidus A."/>
            <person name="Davenport K."/>
            <person name="Del Rio T.G."/>
            <person name="Tice H."/>
            <person name="Nolan M."/>
            <person name="Copeland A."/>
            <person name="Cheng J.F."/>
            <person name="Lucas S."/>
            <person name="Tapia R."/>
            <person name="Goodwin L."/>
            <person name="Pitluck S."/>
            <person name="Ivanova N."/>
            <person name="Pagani I."/>
            <person name="Mavromatis K."/>
            <person name="Ovchinnikova G."/>
            <person name="Pati A."/>
            <person name="Chen A."/>
            <person name="Palaniappan K."/>
            <person name="Hauser L."/>
            <person name="Chang Y.J."/>
            <person name="Jeffries C.D."/>
            <person name="Detter J.C."/>
            <person name="Han C."/>
            <person name="Rohde M."/>
            <person name="Brambilla E."/>
            <person name="Goker M."/>
            <person name="Woyke T."/>
            <person name="Bristow J."/>
            <person name="Eisen J.A."/>
            <person name="Markowitz V."/>
            <person name="Hugenholtz P."/>
            <person name="Kyrpides N.C."/>
            <person name="Klenk H.P."/>
            <person name="Land M."/>
        </authorList>
    </citation>
    <scope>NUCLEOTIDE SEQUENCE [LARGE SCALE GENOMIC DNA]</scope>
    <source>
        <strain evidence="10">ATCC 33931 / DSM 2075 / LMG 7858 / VKM B-1802 / 2st14</strain>
    </source>
</reference>
<dbReference type="EMBL" id="CP002085">
    <property type="protein sequence ID" value="ADK85650.1"/>
    <property type="molecule type" value="Genomic_DNA"/>
</dbReference>
<organism evidence="9 10">
    <name type="scientific">Desulfarculus baarsii (strain ATCC 33931 / DSM 2075 / LMG 7858 / VKM B-1802 / 2st14)</name>
    <dbReference type="NCBI Taxonomy" id="644282"/>
    <lineage>
        <taxon>Bacteria</taxon>
        <taxon>Pseudomonadati</taxon>
        <taxon>Thermodesulfobacteriota</taxon>
        <taxon>Desulfarculia</taxon>
        <taxon>Desulfarculales</taxon>
        <taxon>Desulfarculaceae</taxon>
        <taxon>Desulfarculus</taxon>
    </lineage>
</organism>